<dbReference type="EMBL" id="KI925481">
    <property type="protein sequence ID" value="ETW51647.1"/>
    <property type="molecule type" value="Genomic_DNA"/>
</dbReference>
<keyword evidence="1" id="KW-0472">Membrane</keyword>
<name>A0A024WWR8_PLAFA</name>
<evidence type="ECO:0000256" key="1">
    <source>
        <dbReference type="SAM" id="Phobius"/>
    </source>
</evidence>
<evidence type="ECO:0000313" key="2">
    <source>
        <dbReference type="EMBL" id="ETW51647.1"/>
    </source>
</evidence>
<organism evidence="2 3">
    <name type="scientific">Plasmodium falciparum MaliPS096_E11</name>
    <dbReference type="NCBI Taxonomy" id="1036727"/>
    <lineage>
        <taxon>Eukaryota</taxon>
        <taxon>Sar</taxon>
        <taxon>Alveolata</taxon>
        <taxon>Apicomplexa</taxon>
        <taxon>Aconoidasida</taxon>
        <taxon>Haemosporida</taxon>
        <taxon>Plasmodiidae</taxon>
        <taxon>Plasmodium</taxon>
        <taxon>Plasmodium (Laverania)</taxon>
    </lineage>
</organism>
<evidence type="ECO:0000313" key="3">
    <source>
        <dbReference type="Proteomes" id="UP000030699"/>
    </source>
</evidence>
<dbReference type="AlphaFoldDB" id="A0A024WWR8"/>
<dbReference type="Proteomes" id="UP000030699">
    <property type="component" value="Unassembled WGS sequence"/>
</dbReference>
<proteinExistence type="predicted"/>
<keyword evidence="1" id="KW-1133">Transmembrane helix</keyword>
<accession>A0A024WWR8</accession>
<keyword evidence="1" id="KW-0812">Transmembrane</keyword>
<reference evidence="2 3" key="2">
    <citation type="submission" date="2013-02" db="EMBL/GenBank/DDBJ databases">
        <title>The Genome Sequence of Plasmodium falciparum MaliPS096_E11.</title>
        <authorList>
            <consortium name="The Broad Institute Genome Sequencing Platform"/>
            <consortium name="The Broad Institute Genome Sequencing Center for Infectious Disease"/>
            <person name="Neafsey D."/>
            <person name="Cheeseman I."/>
            <person name="Volkman S."/>
            <person name="Adams J."/>
            <person name="Walker B."/>
            <person name="Young S.K."/>
            <person name="Zeng Q."/>
            <person name="Gargeya S."/>
            <person name="Fitzgerald M."/>
            <person name="Haas B."/>
            <person name="Abouelleil A."/>
            <person name="Alvarado L."/>
            <person name="Arachchi H.M."/>
            <person name="Berlin A.M."/>
            <person name="Chapman S.B."/>
            <person name="Dewar J."/>
            <person name="Goldberg J."/>
            <person name="Griggs A."/>
            <person name="Gujja S."/>
            <person name="Hansen M."/>
            <person name="Howarth C."/>
            <person name="Imamovic A."/>
            <person name="Larimer J."/>
            <person name="McCowan C."/>
            <person name="Murphy C."/>
            <person name="Neiman D."/>
            <person name="Pearson M."/>
            <person name="Priest M."/>
            <person name="Roberts A."/>
            <person name="Saif S."/>
            <person name="Shea T."/>
            <person name="Sisk P."/>
            <person name="Sykes S."/>
            <person name="Wortman J."/>
            <person name="Nusbaum C."/>
            <person name="Birren B."/>
        </authorList>
    </citation>
    <scope>NUCLEOTIDE SEQUENCE [LARGE SCALE GENOMIC DNA]</scope>
    <source>
        <strain evidence="2 3">MaliPS096_E11</strain>
    </source>
</reference>
<protein>
    <submittedName>
        <fullName evidence="2">Uncharacterized protein</fullName>
    </submittedName>
</protein>
<feature type="transmembrane region" description="Helical" evidence="1">
    <location>
        <begin position="21"/>
        <end position="39"/>
    </location>
</feature>
<reference evidence="2 3" key="1">
    <citation type="submission" date="2013-02" db="EMBL/GenBank/DDBJ databases">
        <title>The Genome Annotation of Plasmodium falciparum MaliPS096_E11.</title>
        <authorList>
            <consortium name="The Broad Institute Genome Sequencing Platform"/>
            <consortium name="The Broad Institute Genome Sequencing Center for Infectious Disease"/>
            <person name="Neafsey D."/>
            <person name="Hoffman S."/>
            <person name="Volkman S."/>
            <person name="Rosenthal P."/>
            <person name="Walker B."/>
            <person name="Young S.K."/>
            <person name="Zeng Q."/>
            <person name="Gargeya S."/>
            <person name="Fitzgerald M."/>
            <person name="Haas B."/>
            <person name="Abouelleil A."/>
            <person name="Allen A.W."/>
            <person name="Alvarado L."/>
            <person name="Arachchi H.M."/>
            <person name="Berlin A.M."/>
            <person name="Chapman S.B."/>
            <person name="Gainer-Dewar J."/>
            <person name="Goldberg J."/>
            <person name="Griggs A."/>
            <person name="Gujja S."/>
            <person name="Hansen M."/>
            <person name="Howarth C."/>
            <person name="Imamovic A."/>
            <person name="Ireland A."/>
            <person name="Larimer J."/>
            <person name="McCowan C."/>
            <person name="Murphy C."/>
            <person name="Pearson M."/>
            <person name="Poon T.W."/>
            <person name="Priest M."/>
            <person name="Roberts A."/>
            <person name="Saif S."/>
            <person name="Shea T."/>
            <person name="Sisk P."/>
            <person name="Sykes S."/>
            <person name="Wortman J."/>
            <person name="Nusbaum C."/>
            <person name="Birren B."/>
        </authorList>
    </citation>
    <scope>NUCLEOTIDE SEQUENCE [LARGE SCALE GENOMIC DNA]</scope>
    <source>
        <strain evidence="2 3">MaliPS096_E11</strain>
    </source>
</reference>
<sequence length="60" mass="7218">MRDSFNLIETKNKIKNKLYEIIFKGTILWKSFVIFGYIFNTRKYELYSICITCCLVVPKE</sequence>
<gene>
    <name evidence="2" type="ORF">PFMALIP_00379</name>
</gene>